<dbReference type="AlphaFoldDB" id="A0A9D4E7T6"/>
<evidence type="ECO:0000313" key="4">
    <source>
        <dbReference type="Proteomes" id="UP000828390"/>
    </source>
</evidence>
<accession>A0A9D4E7T6</accession>
<evidence type="ECO:0000256" key="2">
    <source>
        <dbReference type="PROSITE-ProRule" id="PRU00124"/>
    </source>
</evidence>
<dbReference type="SUPFAM" id="SSF57424">
    <property type="entry name" value="LDL receptor-like module"/>
    <property type="match status" value="1"/>
</dbReference>
<comment type="caution">
    <text evidence="2">Lacks conserved residue(s) required for the propagation of feature annotation.</text>
</comment>
<reference evidence="3" key="2">
    <citation type="submission" date="2020-11" db="EMBL/GenBank/DDBJ databases">
        <authorList>
            <person name="McCartney M.A."/>
            <person name="Auch B."/>
            <person name="Kono T."/>
            <person name="Mallez S."/>
            <person name="Becker A."/>
            <person name="Gohl D.M."/>
            <person name="Silverstein K.A.T."/>
            <person name="Koren S."/>
            <person name="Bechman K.B."/>
            <person name="Herman A."/>
            <person name="Abrahante J.E."/>
            <person name="Garbe J."/>
        </authorList>
    </citation>
    <scope>NUCLEOTIDE SEQUENCE</scope>
    <source>
        <strain evidence="3">Duluth1</strain>
        <tissue evidence="3">Whole animal</tissue>
    </source>
</reference>
<dbReference type="InterPro" id="IPR036055">
    <property type="entry name" value="LDL_receptor-like_sf"/>
</dbReference>
<organism evidence="3 4">
    <name type="scientific">Dreissena polymorpha</name>
    <name type="common">Zebra mussel</name>
    <name type="synonym">Mytilus polymorpha</name>
    <dbReference type="NCBI Taxonomy" id="45954"/>
    <lineage>
        <taxon>Eukaryota</taxon>
        <taxon>Metazoa</taxon>
        <taxon>Spiralia</taxon>
        <taxon>Lophotrochozoa</taxon>
        <taxon>Mollusca</taxon>
        <taxon>Bivalvia</taxon>
        <taxon>Autobranchia</taxon>
        <taxon>Heteroconchia</taxon>
        <taxon>Euheterodonta</taxon>
        <taxon>Imparidentia</taxon>
        <taxon>Neoheterodontei</taxon>
        <taxon>Myida</taxon>
        <taxon>Dreissenoidea</taxon>
        <taxon>Dreissenidae</taxon>
        <taxon>Dreissena</taxon>
    </lineage>
</organism>
<keyword evidence="1 2" id="KW-1015">Disulfide bond</keyword>
<name>A0A9D4E7T6_DREPO</name>
<dbReference type="Gene3D" id="4.10.400.10">
    <property type="entry name" value="Low-density Lipoprotein Receptor"/>
    <property type="match status" value="1"/>
</dbReference>
<protein>
    <submittedName>
        <fullName evidence="3">Uncharacterized protein</fullName>
    </submittedName>
</protein>
<dbReference type="EMBL" id="JAIWYP010000009">
    <property type="protein sequence ID" value="KAH3773267.1"/>
    <property type="molecule type" value="Genomic_DNA"/>
</dbReference>
<dbReference type="Pfam" id="PF00057">
    <property type="entry name" value="Ldl_recept_a"/>
    <property type="match status" value="1"/>
</dbReference>
<reference evidence="3" key="1">
    <citation type="journal article" date="2019" name="bioRxiv">
        <title>The Genome of the Zebra Mussel, Dreissena polymorpha: A Resource for Invasive Species Research.</title>
        <authorList>
            <person name="McCartney M.A."/>
            <person name="Auch B."/>
            <person name="Kono T."/>
            <person name="Mallez S."/>
            <person name="Zhang Y."/>
            <person name="Obille A."/>
            <person name="Becker A."/>
            <person name="Abrahante J.E."/>
            <person name="Garbe J."/>
            <person name="Badalamenti J.P."/>
            <person name="Herman A."/>
            <person name="Mangelson H."/>
            <person name="Liachko I."/>
            <person name="Sullivan S."/>
            <person name="Sone E.D."/>
            <person name="Koren S."/>
            <person name="Silverstein K.A.T."/>
            <person name="Beckman K.B."/>
            <person name="Gohl D.M."/>
        </authorList>
    </citation>
    <scope>NUCLEOTIDE SEQUENCE</scope>
    <source>
        <strain evidence="3">Duluth1</strain>
        <tissue evidence="3">Whole animal</tissue>
    </source>
</reference>
<dbReference type="SMART" id="SM00192">
    <property type="entry name" value="LDLa"/>
    <property type="match status" value="1"/>
</dbReference>
<gene>
    <name evidence="3" type="ORF">DPMN_174625</name>
</gene>
<comment type="caution">
    <text evidence="3">The sequence shown here is derived from an EMBL/GenBank/DDBJ whole genome shotgun (WGS) entry which is preliminary data.</text>
</comment>
<dbReference type="InterPro" id="IPR002172">
    <property type="entry name" value="LDrepeatLR_classA_rpt"/>
</dbReference>
<evidence type="ECO:0000256" key="1">
    <source>
        <dbReference type="ARBA" id="ARBA00023157"/>
    </source>
</evidence>
<dbReference type="Proteomes" id="UP000828390">
    <property type="component" value="Unassembled WGS sequence"/>
</dbReference>
<feature type="disulfide bond" evidence="2">
    <location>
        <begin position="14"/>
        <end position="26"/>
    </location>
</feature>
<feature type="disulfide bond" evidence="2">
    <location>
        <begin position="33"/>
        <end position="48"/>
    </location>
</feature>
<keyword evidence="4" id="KW-1185">Reference proteome</keyword>
<dbReference type="CDD" id="cd00112">
    <property type="entry name" value="LDLa"/>
    <property type="match status" value="1"/>
</dbReference>
<dbReference type="PROSITE" id="PS50068">
    <property type="entry name" value="LDLRA_2"/>
    <property type="match status" value="1"/>
</dbReference>
<evidence type="ECO:0000313" key="3">
    <source>
        <dbReference type="EMBL" id="KAH3773267.1"/>
    </source>
</evidence>
<proteinExistence type="predicted"/>
<sequence>MSLIVSELFNHTDCAGQFKCKTSGECVDKYIVCDGKAVCKDKSDESDCKLHNMMCFDMFTCKSGQCINKTGVNMRRQ</sequence>